<gene>
    <name evidence="1" type="ORF">VTL71DRAFT_11445</name>
</gene>
<reference evidence="1 2" key="1">
    <citation type="journal article" date="2024" name="Commun. Biol.">
        <title>Comparative genomic analysis of thermophilic fungi reveals convergent evolutionary adaptations and gene losses.</title>
        <authorList>
            <person name="Steindorff A.S."/>
            <person name="Aguilar-Pontes M.V."/>
            <person name="Robinson A.J."/>
            <person name="Andreopoulos B."/>
            <person name="LaButti K."/>
            <person name="Kuo A."/>
            <person name="Mondo S."/>
            <person name="Riley R."/>
            <person name="Otillar R."/>
            <person name="Haridas S."/>
            <person name="Lipzen A."/>
            <person name="Grimwood J."/>
            <person name="Schmutz J."/>
            <person name="Clum A."/>
            <person name="Reid I.D."/>
            <person name="Moisan M.C."/>
            <person name="Butler G."/>
            <person name="Nguyen T.T.M."/>
            <person name="Dewar K."/>
            <person name="Conant G."/>
            <person name="Drula E."/>
            <person name="Henrissat B."/>
            <person name="Hansel C."/>
            <person name="Singer S."/>
            <person name="Hutchinson M.I."/>
            <person name="de Vries R.P."/>
            <person name="Natvig D.O."/>
            <person name="Powell A.J."/>
            <person name="Tsang A."/>
            <person name="Grigoriev I.V."/>
        </authorList>
    </citation>
    <scope>NUCLEOTIDE SEQUENCE [LARGE SCALE GENOMIC DNA]</scope>
    <source>
        <strain evidence="1 2">CBS 494.80</strain>
    </source>
</reference>
<dbReference type="EMBL" id="JAZHXI010000004">
    <property type="protein sequence ID" value="KAL2072102.1"/>
    <property type="molecule type" value="Genomic_DNA"/>
</dbReference>
<evidence type="ECO:0000313" key="1">
    <source>
        <dbReference type="EMBL" id="KAL2072102.1"/>
    </source>
</evidence>
<evidence type="ECO:0000313" key="2">
    <source>
        <dbReference type="Proteomes" id="UP001595075"/>
    </source>
</evidence>
<organism evidence="1 2">
    <name type="scientific">Oculimacula yallundae</name>
    <dbReference type="NCBI Taxonomy" id="86028"/>
    <lineage>
        <taxon>Eukaryota</taxon>
        <taxon>Fungi</taxon>
        <taxon>Dikarya</taxon>
        <taxon>Ascomycota</taxon>
        <taxon>Pezizomycotina</taxon>
        <taxon>Leotiomycetes</taxon>
        <taxon>Helotiales</taxon>
        <taxon>Ploettnerulaceae</taxon>
        <taxon>Oculimacula</taxon>
    </lineage>
</organism>
<sequence length="97" mass="10999">MADVGRVAASKRRQVALGRKQRYEETSWGWLGEIATAQCQGWKARSRRDLLSLSLLASHFTFLALSSNAEQHNQPPFNKELLAQPYTLRLQHFASLS</sequence>
<accession>A0ABR4CQL3</accession>
<protein>
    <submittedName>
        <fullName evidence="1">Uncharacterized protein</fullName>
    </submittedName>
</protein>
<keyword evidence="2" id="KW-1185">Reference proteome</keyword>
<dbReference type="Proteomes" id="UP001595075">
    <property type="component" value="Unassembled WGS sequence"/>
</dbReference>
<comment type="caution">
    <text evidence="1">The sequence shown here is derived from an EMBL/GenBank/DDBJ whole genome shotgun (WGS) entry which is preliminary data.</text>
</comment>
<proteinExistence type="predicted"/>
<name>A0ABR4CQL3_9HELO</name>